<dbReference type="InterPro" id="IPR041349">
    <property type="entry name" value="PRODH"/>
</dbReference>
<evidence type="ECO:0000256" key="7">
    <source>
        <dbReference type="ARBA" id="ARBA00023002"/>
    </source>
</evidence>
<evidence type="ECO:0000256" key="10">
    <source>
        <dbReference type="ARBA" id="ARBA00023062"/>
    </source>
</evidence>
<dbReference type="InterPro" id="IPR024089">
    <property type="entry name" value="PRODH_PutA_dom_I/II"/>
</dbReference>
<evidence type="ECO:0000256" key="16">
    <source>
        <dbReference type="ARBA" id="ARBA00060889"/>
    </source>
</evidence>
<keyword evidence="13" id="KW-0511">Multifunctional enzyme</keyword>
<keyword evidence="4 18" id="KW-0678">Repressor</keyword>
<evidence type="ECO:0000256" key="1">
    <source>
        <dbReference type="ARBA" id="ARBA00001974"/>
    </source>
</evidence>
<feature type="domain" description="Proline dehydrogenase PutA" evidence="22">
    <location>
        <begin position="71"/>
        <end position="184"/>
    </location>
</feature>
<dbReference type="GO" id="GO:0010133">
    <property type="term" value="P:L-proline catabolic process to L-glutamate"/>
    <property type="evidence" value="ECO:0007669"/>
    <property type="project" value="UniProtKB-UniRule"/>
</dbReference>
<comment type="pathway">
    <text evidence="3 18">Amino-acid degradation; L-proline degradation into L-glutamate; L-glutamate from L-proline: step 2/2.</text>
</comment>
<evidence type="ECO:0000259" key="20">
    <source>
        <dbReference type="Pfam" id="PF00171"/>
    </source>
</evidence>
<dbReference type="InterPro" id="IPR002872">
    <property type="entry name" value="Proline_DH_dom"/>
</dbReference>
<dbReference type="GO" id="GO:0003700">
    <property type="term" value="F:DNA-binding transcription factor activity"/>
    <property type="evidence" value="ECO:0007669"/>
    <property type="project" value="InterPro"/>
</dbReference>
<dbReference type="GO" id="GO:0004657">
    <property type="term" value="F:proline dehydrogenase activity"/>
    <property type="evidence" value="ECO:0007669"/>
    <property type="project" value="UniProtKB-UniRule"/>
</dbReference>
<dbReference type="InterPro" id="IPR016163">
    <property type="entry name" value="Ald_DH_C"/>
</dbReference>
<evidence type="ECO:0000256" key="15">
    <source>
        <dbReference type="ARBA" id="ARBA00048779"/>
    </source>
</evidence>
<evidence type="ECO:0000256" key="5">
    <source>
        <dbReference type="ARBA" id="ARBA00022630"/>
    </source>
</evidence>
<dbReference type="InterPro" id="IPR029041">
    <property type="entry name" value="FAD-linked_oxidoreductase-like"/>
</dbReference>
<dbReference type="Gene3D" id="3.20.20.220">
    <property type="match status" value="1"/>
</dbReference>
<keyword evidence="10 18" id="KW-0642">Proline metabolism</keyword>
<comment type="catalytic activity">
    <reaction evidence="14 18">
        <text>L-glutamate 5-semialdehyde + NAD(+) + H2O = L-glutamate + NADH + 2 H(+)</text>
        <dbReference type="Rhea" id="RHEA:30235"/>
        <dbReference type="ChEBI" id="CHEBI:15377"/>
        <dbReference type="ChEBI" id="CHEBI:15378"/>
        <dbReference type="ChEBI" id="CHEBI:29985"/>
        <dbReference type="ChEBI" id="CHEBI:57540"/>
        <dbReference type="ChEBI" id="CHEBI:57945"/>
        <dbReference type="ChEBI" id="CHEBI:58066"/>
        <dbReference type="EC" id="1.2.1.88"/>
    </reaction>
</comment>
<keyword evidence="6 18" id="KW-0274">FAD</keyword>
<dbReference type="SUPFAM" id="SSF81935">
    <property type="entry name" value="N-terminal domain of bifunctional PutA protein"/>
    <property type="match status" value="1"/>
</dbReference>
<reference evidence="24 25" key="1">
    <citation type="submission" date="2018-08" db="EMBL/GenBank/DDBJ databases">
        <title>Thalassotalea euphylliae genome.</title>
        <authorList>
            <person name="Summers S."/>
            <person name="Rice S.A."/>
            <person name="Freckelton M.L."/>
            <person name="Nedved B.T."/>
            <person name="Hadfield M.G."/>
        </authorList>
    </citation>
    <scope>NUCLEOTIDE SEQUENCE [LARGE SCALE GENOMIC DNA]</scope>
    <source>
        <strain evidence="24 25">H1</strain>
    </source>
</reference>
<dbReference type="InterPro" id="IPR016162">
    <property type="entry name" value="Ald_DH_N"/>
</dbReference>
<name>A0A3E0TWP4_9GAMM</name>
<feature type="domain" description="Proline utilization A proline dehydrogenase N-terminal" evidence="23">
    <location>
        <begin position="17"/>
        <end position="62"/>
    </location>
</feature>
<accession>A0A3E0TWP4</accession>
<comment type="cofactor">
    <cofactor evidence="1 18">
        <name>FAD</name>
        <dbReference type="ChEBI" id="CHEBI:57692"/>
    </cofactor>
</comment>
<dbReference type="InterPro" id="IPR016160">
    <property type="entry name" value="Ald_DH_CS_CYS"/>
</dbReference>
<dbReference type="GO" id="GO:0009898">
    <property type="term" value="C:cytoplasmic side of plasma membrane"/>
    <property type="evidence" value="ECO:0007669"/>
    <property type="project" value="TreeGrafter"/>
</dbReference>
<comment type="similarity">
    <text evidence="17 18">In the C-terminal section; belongs to the aldehyde dehydrogenase family.</text>
</comment>
<evidence type="ECO:0000256" key="17">
    <source>
        <dbReference type="ARBA" id="ARBA00060911"/>
    </source>
</evidence>
<dbReference type="SUPFAM" id="SSF51730">
    <property type="entry name" value="FAD-linked oxidoreductase"/>
    <property type="match status" value="1"/>
</dbReference>
<dbReference type="Gene3D" id="1.20.5.550">
    <property type="entry name" value="Single Helix bin"/>
    <property type="match status" value="1"/>
</dbReference>
<gene>
    <name evidence="24" type="primary">putA</name>
    <name evidence="24" type="ORF">DXX93_18450</name>
</gene>
<evidence type="ECO:0000259" key="23">
    <source>
        <dbReference type="Pfam" id="PF18327"/>
    </source>
</evidence>
<evidence type="ECO:0000256" key="19">
    <source>
        <dbReference type="PIRSR" id="PIRSR000197-1"/>
    </source>
</evidence>
<evidence type="ECO:0000259" key="22">
    <source>
        <dbReference type="Pfam" id="PF14850"/>
    </source>
</evidence>
<dbReference type="InterPro" id="IPR024090">
    <property type="entry name" value="PRODH_PutA_dom_I"/>
</dbReference>
<dbReference type="EC" id="1.5.5.2" evidence="18"/>
<keyword evidence="9 18" id="KW-0520">NAD</keyword>
<dbReference type="InterPro" id="IPR016161">
    <property type="entry name" value="Ald_DH/histidinol_DH"/>
</dbReference>
<sequence length="1282" mass="139519">MLFTGSLTAPKTQEGAIRQTIRDHYRADENQVLANLLPIAEISVDAKSRAWDYARQLVVNIRKDQVGKGGVDALLNEFSLSTEEGVVLMCLAEALLRVPDKATADSLIRDKLAEGDWSSHIGNSDSLFVNASSWGLLLTGKLVNYSDKKKKAQFGLLKQTVGRLGEPVIRKAVRYAMKIMGTQFVMGHTIDGAIERAVETEAKGYTYSYDMLGEGARTMADADRYFNAYMTAIDAIGKAANHKGPQRSPGISIKLSAIHPRYEFSHRERVIDELIPRLKQLALAAKAYDIGFTVDAEEADRLDISLDIIEAVFADAELDGWNGFGIAVQAYQKRGLFVIEWVRELTQKVGRQMMVRLVKGAYWDSEIKISQAEGFEDFPVFSRKPSTDVSYQACAKKLLEYRDTIYPQFATHNAYTVATILEMAENHQGFEFQRLHGMGESLYDQVVTGKQVPCRVYAPVGEHSDLLAYLVRRLLENGANSSFVNNIVDEDIPVESLLADPVETVQSWQNKYNPQIPQSIELYGSERANSKGLDLTDIDQITVMRDNMQAWFETTKAIEAIDGAEPVTNPANNNEVLGYIEHADEAQMSAIVTRVHGAFGSWSATPVAERAAVLLKTADLLETHRDELIALCTKEAGKTIADGIAEVREAVDFCRYYAARAEELLADGTLEARGVVLCISPWNFPLAIFLGQVSAALVAGNTVVAKPAEQTSLVALRTIELMKEAGLPASAVEPVIARGSKVGQTIVPDERIQAIMFTGSTETGSWISQKLAERAGDPVPLIAETGGQNCMIVDSTALPEQVVDDVVASGFQSAGQRCSALRVLFLQEEVADKIITMIKGAMQELHIGDPAMLTTDVGPVIDKRALNALNEHVDYVKSRGTLHFACKAPNLAINDDEHNFFVPRLYEISDLSVLTKEVFGPVVHVIRYKAENLENVIDQINGTGFGLTMGIHTRIEDKAKYLAARSRAGNVYVNRNMIGAVVGVQPFGGRGLSGTGPKAGGPMYLTRLVKEKPENSAQAQIQAKANDATLTEVQQASLNSLFELAKTTVSSVASDLANQPKAELSWSFTPLNDRLSLVRQLLAQLASNKVVLAQESDLAQSLHDARSQLLFAEKTLAKPTELPGPTGESNILYLESRGTLACIRCQATSFNFWLVAVASALVAGNCVVAVVDDKYLEEAKSIAQQLTAIGLPKGVFTVAKLGHLPAVLNHAHLAGAITSNNSKVKQYAGETIAARKGAILPLITAYTNEGLFHRLVTEKTITIDTTAAGGNASLMTMESNVG</sequence>
<dbReference type="FunFam" id="3.40.309.10:FF:000005">
    <property type="entry name" value="1-pyrroline-5-carboxylate dehydrogenase 1"/>
    <property type="match status" value="1"/>
</dbReference>
<dbReference type="GO" id="GO:0003677">
    <property type="term" value="F:DNA binding"/>
    <property type="evidence" value="ECO:0007669"/>
    <property type="project" value="UniProtKB-KW"/>
</dbReference>
<evidence type="ECO:0000259" key="21">
    <source>
        <dbReference type="Pfam" id="PF01619"/>
    </source>
</evidence>
<evidence type="ECO:0000256" key="8">
    <source>
        <dbReference type="ARBA" id="ARBA00023015"/>
    </source>
</evidence>
<dbReference type="Pfam" id="PF00171">
    <property type="entry name" value="Aldedh"/>
    <property type="match status" value="2"/>
</dbReference>
<dbReference type="Gene3D" id="3.40.309.10">
    <property type="entry name" value="Aldehyde Dehydrogenase, Chain A, domain 2"/>
    <property type="match status" value="1"/>
</dbReference>
<keyword evidence="7 18" id="KW-0560">Oxidoreductase</keyword>
<evidence type="ECO:0000256" key="9">
    <source>
        <dbReference type="ARBA" id="ARBA00023027"/>
    </source>
</evidence>
<dbReference type="SUPFAM" id="SSF53720">
    <property type="entry name" value="ALDH-like"/>
    <property type="match status" value="2"/>
</dbReference>
<dbReference type="Pfam" id="PF14850">
    <property type="entry name" value="Pro_dh-DNA_bdg"/>
    <property type="match status" value="1"/>
</dbReference>
<feature type="active site" evidence="19">
    <location>
        <position position="784"/>
    </location>
</feature>
<comment type="similarity">
    <text evidence="16 18">In the N-terminal section; belongs to the proline dehydrogenase family.</text>
</comment>
<evidence type="ECO:0000256" key="6">
    <source>
        <dbReference type="ARBA" id="ARBA00022827"/>
    </source>
</evidence>
<protein>
    <recommendedName>
        <fullName evidence="18">Bifunctional protein PutA</fullName>
    </recommendedName>
    <domain>
        <recommendedName>
            <fullName evidence="18">Proline dehydrogenase</fullName>
            <ecNumber evidence="18">1.5.5.2</ecNumber>
        </recommendedName>
        <alternativeName>
            <fullName evidence="18">Proline oxidase</fullName>
        </alternativeName>
    </domain>
    <domain>
        <recommendedName>
            <fullName evidence="18">Delta-1-pyrroline-5-carboxylate dehydrogenase</fullName>
            <shortName evidence="18">P5C dehydrogenase</shortName>
            <ecNumber evidence="18">1.2.1.88</ecNumber>
        </recommendedName>
        <alternativeName>
            <fullName evidence="18">L-glutamate gamma-semialdehyde dehydrogenase</fullName>
        </alternativeName>
    </domain>
</protein>
<dbReference type="InterPro" id="IPR050485">
    <property type="entry name" value="Proline_metab_enzyme"/>
</dbReference>
<dbReference type="Proteomes" id="UP000256478">
    <property type="component" value="Unassembled WGS sequence"/>
</dbReference>
<evidence type="ECO:0000256" key="12">
    <source>
        <dbReference type="ARBA" id="ARBA00023163"/>
    </source>
</evidence>
<dbReference type="RefSeq" id="WP_116010041.1">
    <property type="nucleotide sequence ID" value="NZ_QUOU01000001.1"/>
</dbReference>
<dbReference type="Gene3D" id="1.20.5.460">
    <property type="entry name" value="Single helix bin"/>
    <property type="match status" value="1"/>
</dbReference>
<dbReference type="InterPro" id="IPR024082">
    <property type="entry name" value="PRODH_PutA_dom_II"/>
</dbReference>
<dbReference type="Pfam" id="PF18327">
    <property type="entry name" value="PRODH"/>
    <property type="match status" value="1"/>
</dbReference>
<dbReference type="CDD" id="cd07125">
    <property type="entry name" value="ALDH_PutA-P5CDH"/>
    <property type="match status" value="1"/>
</dbReference>
<comment type="catalytic activity">
    <reaction evidence="15 18">
        <text>L-proline + a quinone = (S)-1-pyrroline-5-carboxylate + a quinol + H(+)</text>
        <dbReference type="Rhea" id="RHEA:23784"/>
        <dbReference type="ChEBI" id="CHEBI:15378"/>
        <dbReference type="ChEBI" id="CHEBI:17388"/>
        <dbReference type="ChEBI" id="CHEBI:24646"/>
        <dbReference type="ChEBI" id="CHEBI:60039"/>
        <dbReference type="ChEBI" id="CHEBI:132124"/>
        <dbReference type="EC" id="1.5.5.2"/>
    </reaction>
</comment>
<evidence type="ECO:0000256" key="14">
    <source>
        <dbReference type="ARBA" id="ARBA00048142"/>
    </source>
</evidence>
<comment type="caution">
    <text evidence="24">The sequence shown here is derived from an EMBL/GenBank/DDBJ whole genome shotgun (WGS) entry which is preliminary data.</text>
</comment>
<organism evidence="24 25">
    <name type="scientific">Thalassotalea euphylliae</name>
    <dbReference type="NCBI Taxonomy" id="1655234"/>
    <lineage>
        <taxon>Bacteria</taxon>
        <taxon>Pseudomonadati</taxon>
        <taxon>Pseudomonadota</taxon>
        <taxon>Gammaproteobacteria</taxon>
        <taxon>Alteromonadales</taxon>
        <taxon>Colwelliaceae</taxon>
        <taxon>Thalassotalea</taxon>
    </lineage>
</organism>
<dbReference type="PROSITE" id="PS00070">
    <property type="entry name" value="ALDEHYDE_DEHYDR_CYS"/>
    <property type="match status" value="1"/>
</dbReference>
<proteinExistence type="inferred from homology"/>
<keyword evidence="12 18" id="KW-0804">Transcription</keyword>
<keyword evidence="8 18" id="KW-0805">Transcription regulation</keyword>
<dbReference type="EMBL" id="QUOU01000001">
    <property type="protein sequence ID" value="REL29018.1"/>
    <property type="molecule type" value="Genomic_DNA"/>
</dbReference>
<evidence type="ECO:0000313" key="25">
    <source>
        <dbReference type="Proteomes" id="UP000256478"/>
    </source>
</evidence>
<dbReference type="FunFam" id="3.20.20.220:FF:000004">
    <property type="entry name" value="Bifunctional protein PutA"/>
    <property type="match status" value="1"/>
</dbReference>
<keyword evidence="5 18" id="KW-0285">Flavoprotein</keyword>
<dbReference type="Pfam" id="PF01619">
    <property type="entry name" value="Pro_dh"/>
    <property type="match status" value="1"/>
</dbReference>
<dbReference type="PANTHER" id="PTHR42862:SF1">
    <property type="entry name" value="DELTA-1-PYRROLINE-5-CARBOXYLATE DEHYDROGENASE 2, ISOFORM A-RELATED"/>
    <property type="match status" value="1"/>
</dbReference>
<evidence type="ECO:0000256" key="2">
    <source>
        <dbReference type="ARBA" id="ARBA00004739"/>
    </source>
</evidence>
<feature type="active site" evidence="19">
    <location>
        <position position="818"/>
    </location>
</feature>
<evidence type="ECO:0000256" key="4">
    <source>
        <dbReference type="ARBA" id="ARBA00022491"/>
    </source>
</evidence>
<feature type="domain" description="Aldehyde dehydrogenase" evidence="20">
    <location>
        <begin position="565"/>
        <end position="1009"/>
    </location>
</feature>
<comment type="pathway">
    <text evidence="2 18">Amino-acid degradation; L-proline degradation into L-glutamate; L-glutamate from L-proline: step 1/2.</text>
</comment>
<evidence type="ECO:0000256" key="11">
    <source>
        <dbReference type="ARBA" id="ARBA00023125"/>
    </source>
</evidence>
<dbReference type="GO" id="GO:0003842">
    <property type="term" value="F:L-glutamate gamma-semialdehyde dehydrogenase activity"/>
    <property type="evidence" value="ECO:0007669"/>
    <property type="project" value="UniProtKB-UniRule"/>
</dbReference>
<dbReference type="InterPro" id="IPR015590">
    <property type="entry name" value="Aldehyde_DH_dom"/>
</dbReference>
<dbReference type="FunFam" id="1.20.5.460:FF:000001">
    <property type="entry name" value="Bifunctional protein PutA"/>
    <property type="match status" value="1"/>
</dbReference>
<evidence type="ECO:0000256" key="3">
    <source>
        <dbReference type="ARBA" id="ARBA00004786"/>
    </source>
</evidence>
<dbReference type="PIRSF" id="PIRSF000197">
    <property type="entry name" value="Bifunct_PutA"/>
    <property type="match status" value="1"/>
</dbReference>
<dbReference type="InterPro" id="IPR025703">
    <property type="entry name" value="Bifunct_PutA"/>
</dbReference>
<dbReference type="NCBIfam" id="NF008869">
    <property type="entry name" value="PRK11904.1"/>
    <property type="match status" value="1"/>
</dbReference>
<dbReference type="PANTHER" id="PTHR42862">
    <property type="entry name" value="DELTA-1-PYRROLINE-5-CARBOXYLATE DEHYDROGENASE 1, ISOFORM A-RELATED"/>
    <property type="match status" value="1"/>
</dbReference>
<evidence type="ECO:0000256" key="13">
    <source>
        <dbReference type="ARBA" id="ARBA00023268"/>
    </source>
</evidence>
<feature type="domain" description="Proline dehydrogenase" evidence="21">
    <location>
        <begin position="194"/>
        <end position="485"/>
    </location>
</feature>
<evidence type="ECO:0000256" key="18">
    <source>
        <dbReference type="PIRNR" id="PIRNR000197"/>
    </source>
</evidence>
<dbReference type="InterPro" id="IPR005933">
    <property type="entry name" value="PutA_C"/>
</dbReference>
<feature type="domain" description="Aldehyde dehydrogenase" evidence="20">
    <location>
        <begin position="1031"/>
        <end position="1198"/>
    </location>
</feature>
<dbReference type="Gene3D" id="3.40.605.10">
    <property type="entry name" value="Aldehyde Dehydrogenase, Chain A, domain 1"/>
    <property type="match status" value="2"/>
</dbReference>
<dbReference type="OrthoDB" id="9812625at2"/>
<comment type="function">
    <text evidence="18">Oxidizes proline to glutamate for use as a carbon and nitrogen source.</text>
</comment>
<keyword evidence="11 18" id="KW-0238">DNA-binding</keyword>
<dbReference type="NCBIfam" id="TIGR01238">
    <property type="entry name" value="D1pyr5carbox3"/>
    <property type="match status" value="1"/>
</dbReference>
<dbReference type="EC" id="1.2.1.88" evidence="18"/>
<evidence type="ECO:0000313" key="24">
    <source>
        <dbReference type="EMBL" id="REL29018.1"/>
    </source>
</evidence>
<dbReference type="UniPathway" id="UPA00261">
    <property type="reaction ID" value="UER00373"/>
</dbReference>